<evidence type="ECO:0000256" key="5">
    <source>
        <dbReference type="ARBA" id="ARBA00022723"/>
    </source>
</evidence>
<protein>
    <recommendedName>
        <fullName evidence="3 13">Exodeoxyribonuclease I</fullName>
        <ecNumber evidence="2 13">3.1.11.1</ecNumber>
    </recommendedName>
</protein>
<feature type="binding site" evidence="15">
    <location>
        <position position="195"/>
    </location>
    <ligand>
        <name>Mg(2+)</name>
        <dbReference type="ChEBI" id="CHEBI:18420"/>
        <label>2</label>
    </ligand>
</feature>
<dbReference type="InterPro" id="IPR012337">
    <property type="entry name" value="RNaseH-like_sf"/>
</dbReference>
<keyword evidence="4 13" id="KW-0540">Nuclease</keyword>
<organism evidence="18 19">
    <name type="scientific">Rheinheimera mesophila</name>
    <dbReference type="NCBI Taxonomy" id="1547515"/>
    <lineage>
        <taxon>Bacteria</taxon>
        <taxon>Pseudomonadati</taxon>
        <taxon>Pseudomonadota</taxon>
        <taxon>Gammaproteobacteria</taxon>
        <taxon>Chromatiales</taxon>
        <taxon>Chromatiaceae</taxon>
        <taxon>Rheinheimera</taxon>
    </lineage>
</organism>
<dbReference type="InterPro" id="IPR013520">
    <property type="entry name" value="Ribonucl_H"/>
</dbReference>
<evidence type="ECO:0000256" key="13">
    <source>
        <dbReference type="PIRNR" id="PIRNR000977"/>
    </source>
</evidence>
<dbReference type="PIRSF" id="PIRSF000977">
    <property type="entry name" value="Exodeoxyribonuclease_I"/>
    <property type="match status" value="1"/>
</dbReference>
<evidence type="ECO:0000256" key="12">
    <source>
        <dbReference type="ARBA" id="ARBA00046792"/>
    </source>
</evidence>
<evidence type="ECO:0000256" key="2">
    <source>
        <dbReference type="ARBA" id="ARBA00012108"/>
    </source>
</evidence>
<evidence type="ECO:0000313" key="18">
    <source>
        <dbReference type="EMBL" id="RRJ18493.1"/>
    </source>
</evidence>
<evidence type="ECO:0000256" key="14">
    <source>
        <dbReference type="PIRSR" id="PIRSR000977-1"/>
    </source>
</evidence>
<dbReference type="PANTHER" id="PTHR11046">
    <property type="entry name" value="OLIGORIBONUCLEASE, MITOCHONDRIAL"/>
    <property type="match status" value="1"/>
</dbReference>
<feature type="domain" description="ExoI SH3-like" evidence="16">
    <location>
        <begin position="211"/>
        <end position="366"/>
    </location>
</feature>
<dbReference type="GO" id="GO:0000175">
    <property type="term" value="F:3'-5'-RNA exonuclease activity"/>
    <property type="evidence" value="ECO:0007669"/>
    <property type="project" value="InterPro"/>
</dbReference>
<dbReference type="CDD" id="cd06138">
    <property type="entry name" value="ExoI_N"/>
    <property type="match status" value="1"/>
</dbReference>
<keyword evidence="6 13" id="KW-0227">DNA damage</keyword>
<evidence type="ECO:0000256" key="10">
    <source>
        <dbReference type="ARBA" id="ARBA00023125"/>
    </source>
</evidence>
<evidence type="ECO:0000256" key="7">
    <source>
        <dbReference type="ARBA" id="ARBA00022801"/>
    </source>
</evidence>
<evidence type="ECO:0000259" key="17">
    <source>
        <dbReference type="PROSITE" id="PS51785"/>
    </source>
</evidence>
<dbReference type="OrthoDB" id="9763470at2"/>
<dbReference type="InterPro" id="IPR013620">
    <property type="entry name" value="Exonuc_1_SH3"/>
</dbReference>
<dbReference type="GO" id="GO:0006281">
    <property type="term" value="P:DNA repair"/>
    <property type="evidence" value="ECO:0007669"/>
    <property type="project" value="UniProtKB-KW"/>
</dbReference>
<dbReference type="SUPFAM" id="SSF53098">
    <property type="entry name" value="Ribonuclease H-like"/>
    <property type="match status" value="1"/>
</dbReference>
<evidence type="ECO:0000256" key="15">
    <source>
        <dbReference type="PIRSR" id="PIRSR000977-2"/>
    </source>
</evidence>
<dbReference type="EMBL" id="RRCF01000008">
    <property type="protein sequence ID" value="RRJ18493.1"/>
    <property type="molecule type" value="Genomic_DNA"/>
</dbReference>
<evidence type="ECO:0000256" key="8">
    <source>
        <dbReference type="ARBA" id="ARBA00022839"/>
    </source>
</evidence>
<feature type="binding site" evidence="14">
    <location>
        <position position="174"/>
    </location>
    <ligand>
        <name>substrate</name>
    </ligand>
</feature>
<sequence length="491" mass="56396">MDATVLSQQSTPLAPPQASFYFYDYETWGADPKKDRPAQFGGIRTDFDLNPIGEPDMWYCQLANDYLPHPVAALITGLTPQLCNQKGLPETEFCRRILERFSQPNTCVLGYNSLRFDDEVTRYSLYRNFYEPYGREWQHGNSRWDLIDIVRACYALRPEGIVWPEKADGSPSFKLEDLTKANGLSHQRAHDALSDVYATIAIAKLVKEKQPKLFQYLLGLRKKTEVSKLFDLVNLTPLVHVSGRFPAIQGCVSWIVPLAPHPSNKNAVICYNLQADPTPLLELDLASLQQLLYTKTADLDEDQQRLGLKLIHINKCPVLAPAKTLSEQRAADLGINRAACLQHLDWLRQHRVAIQPKVMELYQLPTDYSVETNPDYQLYNGFISNEDKQRMEQLHQMSPDQLASNPVLFSEDRLNQLLFFYRARNYPHSLTHQEHQRWQRYRSDKLTHGLDKPNLTFEEFGLALENLAHEAGDDAKKMNILKALYQYAQSL</sequence>
<dbReference type="Gene3D" id="1.20.1280.70">
    <property type="entry name" value="Exonuclease ExoI, domain 3"/>
    <property type="match status" value="1"/>
</dbReference>
<keyword evidence="10" id="KW-0238">DNA-binding</keyword>
<comment type="cofactor">
    <cofactor evidence="15">
        <name>Mg(2+)</name>
        <dbReference type="ChEBI" id="CHEBI:18420"/>
    </cofactor>
    <text evidence="15">Binds 2 Mg(2+) ions per monomer.</text>
</comment>
<evidence type="ECO:0000259" key="16">
    <source>
        <dbReference type="PROSITE" id="PS51784"/>
    </source>
</evidence>
<dbReference type="InterPro" id="IPR058561">
    <property type="entry name" value="Exonuc_1_C"/>
</dbReference>
<feature type="binding site" evidence="15">
    <location>
        <position position="26"/>
    </location>
    <ligand>
        <name>Mg(2+)</name>
        <dbReference type="ChEBI" id="CHEBI:18420"/>
        <label>2</label>
    </ligand>
</feature>
<dbReference type="Pfam" id="PF26016">
    <property type="entry name" value="ExoI_C"/>
    <property type="match status" value="1"/>
</dbReference>
<dbReference type="GO" id="GO:0046872">
    <property type="term" value="F:metal ion binding"/>
    <property type="evidence" value="ECO:0007669"/>
    <property type="project" value="UniProtKB-KW"/>
</dbReference>
<dbReference type="PROSITE" id="PS51785">
    <property type="entry name" value="EXOI_C"/>
    <property type="match status" value="1"/>
</dbReference>
<dbReference type="Pfam" id="PF08411">
    <property type="entry name" value="ExoI_SH3"/>
    <property type="match status" value="1"/>
</dbReference>
<comment type="catalytic activity">
    <reaction evidence="1 13">
        <text>Exonucleolytic cleavage in the 3'- to 5'-direction to yield nucleoside 5'-phosphates.</text>
        <dbReference type="EC" id="3.1.11.1"/>
    </reaction>
</comment>
<dbReference type="InterPro" id="IPR038649">
    <property type="entry name" value="EXOI_SH3_sf"/>
</dbReference>
<evidence type="ECO:0000256" key="1">
    <source>
        <dbReference type="ARBA" id="ARBA00000563"/>
    </source>
</evidence>
<keyword evidence="19" id="KW-1185">Reference proteome</keyword>
<accession>A0A3P3QDT2</accession>
<dbReference type="Proteomes" id="UP000276260">
    <property type="component" value="Unassembled WGS sequence"/>
</dbReference>
<evidence type="ECO:0000256" key="9">
    <source>
        <dbReference type="ARBA" id="ARBA00022842"/>
    </source>
</evidence>
<dbReference type="FunFam" id="3.30.1520.20:FF:000001">
    <property type="entry name" value="Exodeoxyribonuclease I"/>
    <property type="match status" value="1"/>
</dbReference>
<feature type="binding site" evidence="15">
    <location>
        <position position="24"/>
    </location>
    <ligand>
        <name>Mg(2+)</name>
        <dbReference type="ChEBI" id="CHEBI:18420"/>
        <label>1</label>
    </ligand>
</feature>
<dbReference type="InterPro" id="IPR023607">
    <property type="entry name" value="Exodeoxyribonuclease_I"/>
</dbReference>
<feature type="binding site" evidence="14">
    <location>
        <position position="26"/>
    </location>
    <ligand>
        <name>substrate</name>
    </ligand>
</feature>
<dbReference type="FunFam" id="3.30.420.10:FF:000033">
    <property type="entry name" value="Exodeoxyribonuclease I"/>
    <property type="match status" value="1"/>
</dbReference>
<keyword evidence="11 13" id="KW-0234">DNA repair</keyword>
<name>A0A3P3QDT2_9GAMM</name>
<dbReference type="InterPro" id="IPR022894">
    <property type="entry name" value="Oligoribonuclease"/>
</dbReference>
<dbReference type="GO" id="GO:0008310">
    <property type="term" value="F:single-stranded DNA 3'-5' DNA exonuclease activity"/>
    <property type="evidence" value="ECO:0007669"/>
    <property type="project" value="UniProtKB-EC"/>
</dbReference>
<evidence type="ECO:0000313" key="19">
    <source>
        <dbReference type="Proteomes" id="UP000276260"/>
    </source>
</evidence>
<dbReference type="Gene3D" id="3.30.1520.20">
    <property type="entry name" value="Exonuclease ExoI, domain 2"/>
    <property type="match status" value="1"/>
</dbReference>
<dbReference type="PROSITE" id="PS51784">
    <property type="entry name" value="EXOI_SH3"/>
    <property type="match status" value="1"/>
</dbReference>
<gene>
    <name evidence="18" type="ORF">EIK76_17200</name>
</gene>
<evidence type="ECO:0000256" key="3">
    <source>
        <dbReference type="ARBA" id="ARBA00019900"/>
    </source>
</evidence>
<evidence type="ECO:0000256" key="4">
    <source>
        <dbReference type="ARBA" id="ARBA00022722"/>
    </source>
</evidence>
<dbReference type="PANTHER" id="PTHR11046:SF11">
    <property type="entry name" value="EXODEOXYRIBONUCLEASE I"/>
    <property type="match status" value="1"/>
</dbReference>
<keyword evidence="8 13" id="KW-0269">Exonuclease</keyword>
<dbReference type="InterPro" id="IPR036397">
    <property type="entry name" value="RNaseH_sf"/>
</dbReference>
<dbReference type="NCBIfam" id="NF008746">
    <property type="entry name" value="PRK11779.1"/>
    <property type="match status" value="1"/>
</dbReference>
<feature type="domain" description="ExoI C-terminal" evidence="17">
    <location>
        <begin position="370"/>
        <end position="491"/>
    </location>
</feature>
<dbReference type="EC" id="3.1.11.1" evidence="2 13"/>
<proteinExistence type="predicted"/>
<keyword evidence="7 13" id="KW-0378">Hydrolase</keyword>
<dbReference type="Gene3D" id="1.10.287.1240">
    <property type="match status" value="1"/>
</dbReference>
<evidence type="ECO:0000256" key="11">
    <source>
        <dbReference type="ARBA" id="ARBA00023204"/>
    </source>
</evidence>
<comment type="caution">
    <text evidence="18">The sequence shown here is derived from an EMBL/GenBank/DDBJ whole genome shotgun (WGS) entry which is preliminary data.</text>
</comment>
<keyword evidence="5 15" id="KW-0479">Metal-binding</keyword>
<dbReference type="AlphaFoldDB" id="A0A3P3QDT2"/>
<dbReference type="InterPro" id="IPR034747">
    <property type="entry name" value="EXOI_SH3"/>
</dbReference>
<comment type="subunit">
    <text evidence="12">Monomer. Interacts with ssb (via C-terminus); this interaction stimulates the exonuclease activity by recruiting the enzyme to its substrate.</text>
</comment>
<keyword evidence="9 15" id="KW-0460">Magnesium</keyword>
<dbReference type="Pfam" id="PF00929">
    <property type="entry name" value="RNase_T"/>
    <property type="match status" value="1"/>
</dbReference>
<evidence type="ECO:0000256" key="6">
    <source>
        <dbReference type="ARBA" id="ARBA00022763"/>
    </source>
</evidence>
<dbReference type="Gene3D" id="3.30.420.10">
    <property type="entry name" value="Ribonuclease H-like superfamily/Ribonuclease H"/>
    <property type="match status" value="1"/>
</dbReference>
<dbReference type="GO" id="GO:0003677">
    <property type="term" value="F:DNA binding"/>
    <property type="evidence" value="ECO:0007669"/>
    <property type="project" value="UniProtKB-KW"/>
</dbReference>
<dbReference type="SMART" id="SM00479">
    <property type="entry name" value="EXOIII"/>
    <property type="match status" value="1"/>
</dbReference>
<reference evidence="18 19" key="1">
    <citation type="submission" date="2018-11" db="EMBL/GenBank/DDBJ databases">
        <title>Draft genome analysis of Rheinheimera mesophila isolated from an industrial waste site.</title>
        <authorList>
            <person name="Yu Q."/>
            <person name="Qi Y."/>
            <person name="Zhang H."/>
            <person name="Lu Y."/>
            <person name="Pu J."/>
        </authorList>
    </citation>
    <scope>NUCLEOTIDE SEQUENCE [LARGE SCALE GENOMIC DNA]</scope>
    <source>
        <strain evidence="18 19">IITR13</strain>
    </source>
</reference>